<keyword evidence="3" id="KW-1185">Reference proteome</keyword>
<reference evidence="2" key="1">
    <citation type="submission" date="2021-01" db="EMBL/GenBank/DDBJ databases">
        <title>Whole genome shotgun sequence of Actinoplanes tereljensis NBRC 105297.</title>
        <authorList>
            <person name="Komaki H."/>
            <person name="Tamura T."/>
        </authorList>
    </citation>
    <scope>NUCLEOTIDE SEQUENCE</scope>
    <source>
        <strain evidence="2">NBRC 105297</strain>
    </source>
</reference>
<dbReference type="RefSeq" id="WP_203814580.1">
    <property type="nucleotide sequence ID" value="NZ_BOMY01000064.1"/>
</dbReference>
<feature type="domain" description="NADPH-dependent FMN reductase-like" evidence="1">
    <location>
        <begin position="1"/>
        <end position="140"/>
    </location>
</feature>
<name>A0A919NXW0_9ACTN</name>
<dbReference type="Pfam" id="PF03358">
    <property type="entry name" value="FMN_red"/>
    <property type="match status" value="1"/>
</dbReference>
<dbReference type="AlphaFoldDB" id="A0A919NXW0"/>
<dbReference type="GO" id="GO:0010181">
    <property type="term" value="F:FMN binding"/>
    <property type="evidence" value="ECO:0007669"/>
    <property type="project" value="TreeGrafter"/>
</dbReference>
<evidence type="ECO:0000313" key="3">
    <source>
        <dbReference type="Proteomes" id="UP000623608"/>
    </source>
</evidence>
<organism evidence="2 3">
    <name type="scientific">Paractinoplanes tereljensis</name>
    <dbReference type="NCBI Taxonomy" id="571912"/>
    <lineage>
        <taxon>Bacteria</taxon>
        <taxon>Bacillati</taxon>
        <taxon>Actinomycetota</taxon>
        <taxon>Actinomycetes</taxon>
        <taxon>Micromonosporales</taxon>
        <taxon>Micromonosporaceae</taxon>
        <taxon>Paractinoplanes</taxon>
    </lineage>
</organism>
<accession>A0A919NXW0</accession>
<dbReference type="EMBL" id="BOMY01000064">
    <property type="protein sequence ID" value="GIF26783.1"/>
    <property type="molecule type" value="Genomic_DNA"/>
</dbReference>
<evidence type="ECO:0000313" key="2">
    <source>
        <dbReference type="EMBL" id="GIF26783.1"/>
    </source>
</evidence>
<dbReference type="InterPro" id="IPR050712">
    <property type="entry name" value="NAD(P)H-dep_reductase"/>
</dbReference>
<dbReference type="PANTHER" id="PTHR30543:SF21">
    <property type="entry name" value="NAD(P)H-DEPENDENT FMN REDUCTASE LOT6"/>
    <property type="match status" value="1"/>
</dbReference>
<proteinExistence type="predicted"/>
<dbReference type="InterPro" id="IPR005025">
    <property type="entry name" value="FMN_Rdtase-like_dom"/>
</dbReference>
<dbReference type="GO" id="GO:0016491">
    <property type="term" value="F:oxidoreductase activity"/>
    <property type="evidence" value="ECO:0007669"/>
    <property type="project" value="InterPro"/>
</dbReference>
<dbReference type="Proteomes" id="UP000623608">
    <property type="component" value="Unassembled WGS sequence"/>
</dbReference>
<dbReference type="SUPFAM" id="SSF52218">
    <property type="entry name" value="Flavoproteins"/>
    <property type="match status" value="1"/>
</dbReference>
<gene>
    <name evidence="2" type="ORF">Ate02nite_95130</name>
</gene>
<dbReference type="PANTHER" id="PTHR30543">
    <property type="entry name" value="CHROMATE REDUCTASE"/>
    <property type="match status" value="1"/>
</dbReference>
<dbReference type="GO" id="GO:0005829">
    <property type="term" value="C:cytosol"/>
    <property type="evidence" value="ECO:0007669"/>
    <property type="project" value="TreeGrafter"/>
</dbReference>
<comment type="caution">
    <text evidence="2">The sequence shown here is derived from an EMBL/GenBank/DDBJ whole genome shotgun (WGS) entry which is preliminary data.</text>
</comment>
<sequence length="189" mass="21209">MLIQIITGTTREGRFSERVAGWVFDHVSKRADAEIVDLRDHPLPFFDAPPPAKAPREYANDAVARLGTTLDRADGYIVLTAEYNHGYPAVLKNAMDWTFVEWTRKPISFVGWGNVGGARAVEQLRQVAVEFEMAPLRHAVHILPDTMIAARQTADQAIFSPLEPRLELLTEDLLWWAAALRAARPHQVS</sequence>
<evidence type="ECO:0000259" key="1">
    <source>
        <dbReference type="Pfam" id="PF03358"/>
    </source>
</evidence>
<dbReference type="InterPro" id="IPR029039">
    <property type="entry name" value="Flavoprotein-like_sf"/>
</dbReference>
<dbReference type="Gene3D" id="3.40.50.360">
    <property type="match status" value="1"/>
</dbReference>
<protein>
    <submittedName>
        <fullName evidence="2">FMN reductase</fullName>
    </submittedName>
</protein>